<feature type="chain" id="PRO_5012332634" description="DUF4369 domain-containing protein" evidence="1">
    <location>
        <begin position="20"/>
        <end position="242"/>
    </location>
</feature>
<evidence type="ECO:0000259" key="2">
    <source>
        <dbReference type="Pfam" id="PF14289"/>
    </source>
</evidence>
<feature type="signal peptide" evidence="1">
    <location>
        <begin position="1"/>
        <end position="19"/>
    </location>
</feature>
<sequence length="242" mass="27506">MKNHLLVILLLGFYQTYFAQNQQKGFTLKGKVQGEKYQGYMYLMYDRKKDSCLVVNNKFEFKGSVKYTSGALIGTDYSPADRDIYLENTAISLNILLKNECIAGVVPKIYPVILSLEGTETEKMQSDFSLFKLNAANDENYPIKIYDKLVELAKKQPHNSFVGNTLLELIDEGVPFTGAQVQLLLDSLDLEFQNSNVVPLLLQEMQNLKNPEIEQNIIDFSLPNPNNELISPTQFKGKYLLI</sequence>
<dbReference type="AlphaFoldDB" id="A0A255ZCK5"/>
<dbReference type="OrthoDB" id="1069091at2"/>
<accession>A0A255ZCK5</accession>
<dbReference type="RefSeq" id="WP_133063491.1">
    <property type="nucleotide sequence ID" value="NZ_NOXX01000226.1"/>
</dbReference>
<comment type="caution">
    <text evidence="3">The sequence shown here is derived from an EMBL/GenBank/DDBJ whole genome shotgun (WGS) entry which is preliminary data.</text>
</comment>
<keyword evidence="4" id="KW-1185">Reference proteome</keyword>
<dbReference type="InterPro" id="IPR025380">
    <property type="entry name" value="DUF4369"/>
</dbReference>
<evidence type="ECO:0000256" key="1">
    <source>
        <dbReference type="SAM" id="SignalP"/>
    </source>
</evidence>
<dbReference type="Pfam" id="PF14289">
    <property type="entry name" value="DUF4369"/>
    <property type="match status" value="1"/>
</dbReference>
<evidence type="ECO:0000313" key="4">
    <source>
        <dbReference type="Proteomes" id="UP000216035"/>
    </source>
</evidence>
<name>A0A255ZCK5_9FLAO</name>
<organism evidence="3 4">
    <name type="scientific">Flavobacterium aurantiibacter</name>
    <dbReference type="NCBI Taxonomy" id="2023067"/>
    <lineage>
        <taxon>Bacteria</taxon>
        <taxon>Pseudomonadati</taxon>
        <taxon>Bacteroidota</taxon>
        <taxon>Flavobacteriia</taxon>
        <taxon>Flavobacteriales</taxon>
        <taxon>Flavobacteriaceae</taxon>
        <taxon>Flavobacterium</taxon>
    </lineage>
</organism>
<dbReference type="Proteomes" id="UP000216035">
    <property type="component" value="Unassembled WGS sequence"/>
</dbReference>
<reference evidence="3 4" key="1">
    <citation type="submission" date="2017-07" db="EMBL/GenBank/DDBJ databases">
        <title>Flavobacterium cyanobacteriorum sp. nov., isolated from cyanobacterial aggregates in a eutrophic lake.</title>
        <authorList>
            <person name="Cai H."/>
        </authorList>
    </citation>
    <scope>NUCLEOTIDE SEQUENCE [LARGE SCALE GENOMIC DNA]</scope>
    <source>
        <strain evidence="3 4">TH167</strain>
    </source>
</reference>
<dbReference type="EMBL" id="NOXX01000226">
    <property type="protein sequence ID" value="OYQ38634.1"/>
    <property type="molecule type" value="Genomic_DNA"/>
</dbReference>
<feature type="non-terminal residue" evidence="3">
    <location>
        <position position="242"/>
    </location>
</feature>
<proteinExistence type="predicted"/>
<feature type="domain" description="DUF4369" evidence="2">
    <location>
        <begin position="26"/>
        <end position="119"/>
    </location>
</feature>
<evidence type="ECO:0000313" key="3">
    <source>
        <dbReference type="EMBL" id="OYQ38634.1"/>
    </source>
</evidence>
<keyword evidence="1" id="KW-0732">Signal</keyword>
<protein>
    <recommendedName>
        <fullName evidence="2">DUF4369 domain-containing protein</fullName>
    </recommendedName>
</protein>
<gene>
    <name evidence="3" type="ORF">CHX27_14705</name>
</gene>